<gene>
    <name evidence="1" type="ORF">AVEN_53757_1</name>
</gene>
<keyword evidence="2" id="KW-1185">Reference proteome</keyword>
<name>A0A4Y2MWJ6_ARAVE</name>
<protein>
    <recommendedName>
        <fullName evidence="3">Histone-lysine N-methyltransferase SETMAR</fullName>
    </recommendedName>
</protein>
<proteinExistence type="predicted"/>
<dbReference type="InterPro" id="IPR052709">
    <property type="entry name" value="Transposase-MT_Hybrid"/>
</dbReference>
<organism evidence="1 2">
    <name type="scientific">Araneus ventricosus</name>
    <name type="common">Orbweaver spider</name>
    <name type="synonym">Epeira ventricosa</name>
    <dbReference type="NCBI Taxonomy" id="182803"/>
    <lineage>
        <taxon>Eukaryota</taxon>
        <taxon>Metazoa</taxon>
        <taxon>Ecdysozoa</taxon>
        <taxon>Arthropoda</taxon>
        <taxon>Chelicerata</taxon>
        <taxon>Arachnida</taxon>
        <taxon>Araneae</taxon>
        <taxon>Araneomorphae</taxon>
        <taxon>Entelegynae</taxon>
        <taxon>Araneoidea</taxon>
        <taxon>Araneidae</taxon>
        <taxon>Araneus</taxon>
    </lineage>
</organism>
<reference evidence="1 2" key="1">
    <citation type="journal article" date="2019" name="Sci. Rep.">
        <title>Orb-weaving spider Araneus ventricosus genome elucidates the spidroin gene catalogue.</title>
        <authorList>
            <person name="Kono N."/>
            <person name="Nakamura H."/>
            <person name="Ohtoshi R."/>
            <person name="Moran D.A.P."/>
            <person name="Shinohara A."/>
            <person name="Yoshida Y."/>
            <person name="Fujiwara M."/>
            <person name="Mori M."/>
            <person name="Tomita M."/>
            <person name="Arakawa K."/>
        </authorList>
    </citation>
    <scope>NUCLEOTIDE SEQUENCE [LARGE SCALE GENOMIC DNA]</scope>
</reference>
<dbReference type="PANTHER" id="PTHR46060:SF1">
    <property type="entry name" value="MARINER MOS1 TRANSPOSASE-LIKE PROTEIN"/>
    <property type="match status" value="1"/>
</dbReference>
<dbReference type="InterPro" id="IPR036397">
    <property type="entry name" value="RNaseH_sf"/>
</dbReference>
<dbReference type="GO" id="GO:0003676">
    <property type="term" value="F:nucleic acid binding"/>
    <property type="evidence" value="ECO:0007669"/>
    <property type="project" value="InterPro"/>
</dbReference>
<evidence type="ECO:0000313" key="1">
    <source>
        <dbReference type="EMBL" id="GBN31528.1"/>
    </source>
</evidence>
<comment type="caution">
    <text evidence="1">The sequence shown here is derived from an EMBL/GenBank/DDBJ whole genome shotgun (WGS) entry which is preliminary data.</text>
</comment>
<dbReference type="EMBL" id="BGPR01008092">
    <property type="protein sequence ID" value="GBN31528.1"/>
    <property type="molecule type" value="Genomic_DNA"/>
</dbReference>
<dbReference type="AlphaFoldDB" id="A0A4Y2MWJ6"/>
<sequence>MKNHSGRPVEVTSSEIIDKIRDMVFSDRRIKEREIVEATGISQGTVSSILHERLGVQKISARWVPRLFSMENKRNCVINSEAGLELFRRHIDEFLSRYITVDETWIHYYTPETKEQSKLWLSGSEEGEDGETD</sequence>
<accession>A0A4Y2MWJ6</accession>
<evidence type="ECO:0008006" key="3">
    <source>
        <dbReference type="Google" id="ProtNLM"/>
    </source>
</evidence>
<dbReference type="Proteomes" id="UP000499080">
    <property type="component" value="Unassembled WGS sequence"/>
</dbReference>
<dbReference type="OrthoDB" id="6495920at2759"/>
<dbReference type="PANTHER" id="PTHR46060">
    <property type="entry name" value="MARINER MOS1 TRANSPOSASE-LIKE PROTEIN"/>
    <property type="match status" value="1"/>
</dbReference>
<dbReference type="Gene3D" id="3.30.420.10">
    <property type="entry name" value="Ribonuclease H-like superfamily/Ribonuclease H"/>
    <property type="match status" value="1"/>
</dbReference>
<evidence type="ECO:0000313" key="2">
    <source>
        <dbReference type="Proteomes" id="UP000499080"/>
    </source>
</evidence>